<dbReference type="RefSeq" id="WP_222963088.1">
    <property type="nucleotide sequence ID" value="NZ_JAINZZ010000015.1"/>
</dbReference>
<evidence type="ECO:0000256" key="2">
    <source>
        <dbReference type="ARBA" id="ARBA00022692"/>
    </source>
</evidence>
<feature type="transmembrane region" description="Helical" evidence="6">
    <location>
        <begin position="162"/>
        <end position="184"/>
    </location>
</feature>
<dbReference type="PANTHER" id="PTHR43229:SF2">
    <property type="entry name" value="NODULATION PROTEIN J"/>
    <property type="match status" value="1"/>
</dbReference>
<sequence>MTATVTTHPAPGPAPAPAAPRRRLLWTLEDGMAVAWRNLIGLRRVPRLLVFSFIQPLVFLLMFRYVFGGVVSPALHGVSYVDFLIPGIFVQTAVFGSMNTAIGLATDMQTGLMERFRSLPMARSAVLVGRTTADLTRNVFVVALMTAVGFAIGFRLHAGVLAFLGGFLLVLAFGFAMSWIFAVVGMAVGDPETAQAAAFPVLAPLVFASAAFIPVNTMPGWLQAFARHQPVSKSAEAVRALVLGGPTADAVWQALAWDAGIVAVFAPLGVWLYRRAV</sequence>
<keyword evidence="6" id="KW-1003">Cell membrane</keyword>
<feature type="transmembrane region" description="Helical" evidence="6">
    <location>
        <begin position="250"/>
        <end position="273"/>
    </location>
</feature>
<gene>
    <name evidence="8" type="ORF">K7862_15115</name>
</gene>
<keyword evidence="4 6" id="KW-0472">Membrane</keyword>
<comment type="similarity">
    <text evidence="6">Belongs to the ABC-2 integral membrane protein family.</text>
</comment>
<evidence type="ECO:0000256" key="6">
    <source>
        <dbReference type="RuleBase" id="RU361157"/>
    </source>
</evidence>
<evidence type="ECO:0000313" key="9">
    <source>
        <dbReference type="Proteomes" id="UP000778578"/>
    </source>
</evidence>
<dbReference type="PIRSF" id="PIRSF006648">
    <property type="entry name" value="DrrB"/>
    <property type="match status" value="1"/>
</dbReference>
<name>A0ABS7Q8D4_9ACTN</name>
<reference evidence="8 9" key="1">
    <citation type="submission" date="2021-08" db="EMBL/GenBank/DDBJ databases">
        <title>WGS of actinomycetes from Thailand.</title>
        <authorList>
            <person name="Thawai C."/>
        </authorList>
    </citation>
    <scope>NUCLEOTIDE SEQUENCE [LARGE SCALE GENOMIC DNA]</scope>
    <source>
        <strain evidence="8 9">PLK6-54</strain>
    </source>
</reference>
<comment type="subcellular location">
    <subcellularLocation>
        <location evidence="6">Cell membrane</location>
        <topology evidence="6">Multi-pass membrane protein</topology>
    </subcellularLocation>
    <subcellularLocation>
        <location evidence="1">Membrane</location>
        <topology evidence="1">Multi-pass membrane protein</topology>
    </subcellularLocation>
</comment>
<dbReference type="PROSITE" id="PS51012">
    <property type="entry name" value="ABC_TM2"/>
    <property type="match status" value="1"/>
</dbReference>
<feature type="transmembrane region" description="Helical" evidence="6">
    <location>
        <begin position="196"/>
        <end position="215"/>
    </location>
</feature>
<evidence type="ECO:0000259" key="7">
    <source>
        <dbReference type="PROSITE" id="PS51012"/>
    </source>
</evidence>
<dbReference type="Proteomes" id="UP000778578">
    <property type="component" value="Unassembled WGS sequence"/>
</dbReference>
<accession>A0ABS7Q8D4</accession>
<evidence type="ECO:0000256" key="1">
    <source>
        <dbReference type="ARBA" id="ARBA00004141"/>
    </source>
</evidence>
<proteinExistence type="inferred from homology"/>
<keyword evidence="6" id="KW-0813">Transport</keyword>
<feature type="transmembrane region" description="Helical" evidence="6">
    <location>
        <begin position="83"/>
        <end position="105"/>
    </location>
</feature>
<dbReference type="InterPro" id="IPR000412">
    <property type="entry name" value="ABC_2_transport"/>
</dbReference>
<dbReference type="InterPro" id="IPR047817">
    <property type="entry name" value="ABC2_TM_bact-type"/>
</dbReference>
<organism evidence="8 9">
    <name type="scientific">Actinacidiphila acidipaludis</name>
    <dbReference type="NCBI Taxonomy" id="2873382"/>
    <lineage>
        <taxon>Bacteria</taxon>
        <taxon>Bacillati</taxon>
        <taxon>Actinomycetota</taxon>
        <taxon>Actinomycetes</taxon>
        <taxon>Kitasatosporales</taxon>
        <taxon>Streptomycetaceae</taxon>
        <taxon>Actinacidiphila</taxon>
    </lineage>
</organism>
<keyword evidence="9" id="KW-1185">Reference proteome</keyword>
<keyword evidence="5" id="KW-0046">Antibiotic resistance</keyword>
<comment type="caution">
    <text evidence="8">The sequence shown here is derived from an EMBL/GenBank/DDBJ whole genome shotgun (WGS) entry which is preliminary data.</text>
</comment>
<evidence type="ECO:0000256" key="3">
    <source>
        <dbReference type="ARBA" id="ARBA00022989"/>
    </source>
</evidence>
<evidence type="ECO:0000256" key="5">
    <source>
        <dbReference type="ARBA" id="ARBA00023251"/>
    </source>
</evidence>
<keyword evidence="2 6" id="KW-0812">Transmembrane</keyword>
<dbReference type="EMBL" id="JAINZZ010000015">
    <property type="protein sequence ID" value="MBY8878959.1"/>
    <property type="molecule type" value="Genomic_DNA"/>
</dbReference>
<dbReference type="PRINTS" id="PR00164">
    <property type="entry name" value="ABC2TRNSPORT"/>
</dbReference>
<dbReference type="InterPro" id="IPR051784">
    <property type="entry name" value="Nod_factor_ABC_transporter"/>
</dbReference>
<dbReference type="InterPro" id="IPR013525">
    <property type="entry name" value="ABC2_TM"/>
</dbReference>
<dbReference type="Pfam" id="PF01061">
    <property type="entry name" value="ABC2_membrane"/>
    <property type="match status" value="1"/>
</dbReference>
<evidence type="ECO:0000313" key="8">
    <source>
        <dbReference type="EMBL" id="MBY8878959.1"/>
    </source>
</evidence>
<dbReference type="PANTHER" id="PTHR43229">
    <property type="entry name" value="NODULATION PROTEIN J"/>
    <property type="match status" value="1"/>
</dbReference>
<evidence type="ECO:0000256" key="4">
    <source>
        <dbReference type="ARBA" id="ARBA00023136"/>
    </source>
</evidence>
<feature type="transmembrane region" description="Helical" evidence="6">
    <location>
        <begin position="139"/>
        <end position="156"/>
    </location>
</feature>
<feature type="transmembrane region" description="Helical" evidence="6">
    <location>
        <begin position="48"/>
        <end position="71"/>
    </location>
</feature>
<keyword evidence="3 6" id="KW-1133">Transmembrane helix</keyword>
<feature type="domain" description="ABC transmembrane type-2" evidence="7">
    <location>
        <begin position="47"/>
        <end position="276"/>
    </location>
</feature>
<protein>
    <recommendedName>
        <fullName evidence="6">Transport permease protein</fullName>
    </recommendedName>
</protein>